<dbReference type="InterPro" id="IPR010730">
    <property type="entry name" value="HET"/>
</dbReference>
<comment type="caution">
    <text evidence="2">The sequence shown here is derived from an EMBL/GenBank/DDBJ whole genome shotgun (WGS) entry which is preliminary data.</text>
</comment>
<name>A0A8K0VY77_9PLEO</name>
<organism evidence="2 3">
    <name type="scientific">Paraphoma chrysanthemicola</name>
    <dbReference type="NCBI Taxonomy" id="798071"/>
    <lineage>
        <taxon>Eukaryota</taxon>
        <taxon>Fungi</taxon>
        <taxon>Dikarya</taxon>
        <taxon>Ascomycota</taxon>
        <taxon>Pezizomycotina</taxon>
        <taxon>Dothideomycetes</taxon>
        <taxon>Pleosporomycetidae</taxon>
        <taxon>Pleosporales</taxon>
        <taxon>Pleosporineae</taxon>
        <taxon>Phaeosphaeriaceae</taxon>
        <taxon>Paraphoma</taxon>
    </lineage>
</organism>
<gene>
    <name evidence="2" type="ORF">FB567DRAFT_444999</name>
</gene>
<dbReference type="PANTHER" id="PTHR33112:SF1">
    <property type="entry name" value="HETEROKARYON INCOMPATIBILITY DOMAIN-CONTAINING PROTEIN"/>
    <property type="match status" value="1"/>
</dbReference>
<dbReference type="EMBL" id="JAGMVJ010000011">
    <property type="protein sequence ID" value="KAH7086486.1"/>
    <property type="molecule type" value="Genomic_DNA"/>
</dbReference>
<feature type="domain" description="Heterokaryon incompatibility" evidence="1">
    <location>
        <begin position="168"/>
        <end position="318"/>
    </location>
</feature>
<dbReference type="OrthoDB" id="2958217at2759"/>
<evidence type="ECO:0000259" key="1">
    <source>
        <dbReference type="Pfam" id="PF06985"/>
    </source>
</evidence>
<dbReference type="PANTHER" id="PTHR33112">
    <property type="entry name" value="DOMAIN PROTEIN, PUTATIVE-RELATED"/>
    <property type="match status" value="1"/>
</dbReference>
<keyword evidence="3" id="KW-1185">Reference proteome</keyword>
<evidence type="ECO:0000313" key="2">
    <source>
        <dbReference type="EMBL" id="KAH7086486.1"/>
    </source>
</evidence>
<proteinExistence type="predicted"/>
<reference evidence="2" key="1">
    <citation type="journal article" date="2021" name="Nat. Commun.">
        <title>Genetic determinants of endophytism in the Arabidopsis root mycobiome.</title>
        <authorList>
            <person name="Mesny F."/>
            <person name="Miyauchi S."/>
            <person name="Thiergart T."/>
            <person name="Pickel B."/>
            <person name="Atanasova L."/>
            <person name="Karlsson M."/>
            <person name="Huettel B."/>
            <person name="Barry K.W."/>
            <person name="Haridas S."/>
            <person name="Chen C."/>
            <person name="Bauer D."/>
            <person name="Andreopoulos W."/>
            <person name="Pangilinan J."/>
            <person name="LaButti K."/>
            <person name="Riley R."/>
            <person name="Lipzen A."/>
            <person name="Clum A."/>
            <person name="Drula E."/>
            <person name="Henrissat B."/>
            <person name="Kohler A."/>
            <person name="Grigoriev I.V."/>
            <person name="Martin F.M."/>
            <person name="Hacquard S."/>
        </authorList>
    </citation>
    <scope>NUCLEOTIDE SEQUENCE</scope>
    <source>
        <strain evidence="2">MPI-SDFR-AT-0120</strain>
    </source>
</reference>
<dbReference type="Proteomes" id="UP000813461">
    <property type="component" value="Unassembled WGS sequence"/>
</dbReference>
<evidence type="ECO:0000313" key="3">
    <source>
        <dbReference type="Proteomes" id="UP000813461"/>
    </source>
</evidence>
<sequence>MCVPQAIRLKGFDGTKHFTRLSHLERVYGEFEPRERREPCDHCSFLERFQNAEGTRRSPTSFIRFPLPDTSDEIVIDANAYSFNGIIVHVNRAIERHQSDHIIKWSSPSSGLVDRINWALLRTWLNRTTSAGEQDRDAPGTNHQQLTNIRVLDVRARCVVHLPCDAKYAALSYVWGNHDHTDHLQLQQSNLARLEISGSLDRFALPRAISDALEACNRLGMDYLWVDRLCIVQDSSLDAMALQLDQMGSIYRRASFTIVAAAGEDADFGLPGVSEPRPSKNSILAFADVILCQGPMSGLMMTRVRRSKWFTRAWTFQELQASSKCLFFTHDGVYFLKHSTEDDPVTMEGNEPIGQCQVDQAPRELPLQTTNYVDSVVEFTKRNLTYPEDILRAFSGYLETIYPSRTAYGLPWSDFDRALLWNVWYEPEPGLSTVQLLSFQDKHLPSWSWISSTGWKTFFNNSFKVFGLALWCRVQNDGDKNSSDRRLVVAEPVEADASVFGPANDNLQVVFPALAWLEGCVPTPPPRDLVINCSRGQYQERLDRKWRTCASYWQDAFGATPLKTVFSATNIEHSVLPGRLLVHSQRARFTLDPSQTSKREFCYPFTGVYEGCTRYHIRNAAGRLIGNVLCDPLPEHASHDLGSTADFLALSTCTDTFHYAPPMQEQEKWSNNLYNCPCRQCSAKSIDMQHRSESSATAFPHFEECPAHPGFSKPLPNQRELDEWCGNYKRYSRWPEIQRHFASVSYHDAEGRLMHDWYDVPKLWVMLIVPSTGKGKDDGIYQRRGIGLIYLKRWVEAKPKFKSLVLE</sequence>
<dbReference type="AlphaFoldDB" id="A0A8K0VY77"/>
<dbReference type="Pfam" id="PF06985">
    <property type="entry name" value="HET"/>
    <property type="match status" value="1"/>
</dbReference>
<protein>
    <submittedName>
        <fullName evidence="2">Heterokaryon incompatibility protein-domain-containing protein</fullName>
    </submittedName>
</protein>
<accession>A0A8K0VY77</accession>